<dbReference type="GO" id="GO:0005634">
    <property type="term" value="C:nucleus"/>
    <property type="evidence" value="ECO:0007669"/>
    <property type="project" value="UniProtKB-SubCell"/>
</dbReference>
<evidence type="ECO:0000256" key="2">
    <source>
        <dbReference type="ARBA" id="ARBA00004123"/>
    </source>
</evidence>
<gene>
    <name evidence="9" type="ORF">RN001_015286</name>
</gene>
<sequence length="356" mass="42006">MTVVVRSEPYVFSRLFNFQSVRVFSRHVNVMEYTTVFSYLLEEEEQDELLIMLEQKQKDYHPMHLTRDEEGFQNILIQRHLLKDDSVFRTFYWLNIDQLNYILSLIKTNLTKQSCGEVKHPISPDEKLGLTLSYISRIVKQVLKVCSKKLPPIFMPFPTREHFLKIAKEYEERWDFPNCISAVDGKNVRIFCPGKSGSQFFNYKNFFSVVLLAFVYAYYKFVMVDIGSYGKEGDSGIIEKSNIGRLIRNERFNPSPKHVGELILPHVVVGDEAFKLLTHMMKPYIRGDARIDNKKAIFNYRLSRARRVSENSIALLSQVFRIFYTLPRPNFESALFKNVYKCWELRRPTLHFFILN</sequence>
<comment type="subcellular location">
    <subcellularLocation>
        <location evidence="2">Nucleus</location>
    </subcellularLocation>
</comment>
<evidence type="ECO:0000313" key="9">
    <source>
        <dbReference type="EMBL" id="KAK4873257.1"/>
    </source>
</evidence>
<evidence type="ECO:0000259" key="8">
    <source>
        <dbReference type="Pfam" id="PF13359"/>
    </source>
</evidence>
<comment type="caution">
    <text evidence="9">The sequence shown here is derived from an EMBL/GenBank/DDBJ whole genome shotgun (WGS) entry which is preliminary data.</text>
</comment>
<evidence type="ECO:0000256" key="3">
    <source>
        <dbReference type="ARBA" id="ARBA00006958"/>
    </source>
</evidence>
<proteinExistence type="inferred from homology"/>
<dbReference type="PANTHER" id="PTHR22930">
    <property type="match status" value="1"/>
</dbReference>
<dbReference type="AlphaFoldDB" id="A0AAN7SBZ8"/>
<evidence type="ECO:0000256" key="5">
    <source>
        <dbReference type="ARBA" id="ARBA00022723"/>
    </source>
</evidence>
<feature type="domain" description="DDE Tnp4" evidence="8">
    <location>
        <begin position="183"/>
        <end position="323"/>
    </location>
</feature>
<evidence type="ECO:0000256" key="4">
    <source>
        <dbReference type="ARBA" id="ARBA00022722"/>
    </source>
</evidence>
<dbReference type="GO" id="GO:0016787">
    <property type="term" value="F:hydrolase activity"/>
    <property type="evidence" value="ECO:0007669"/>
    <property type="project" value="UniProtKB-KW"/>
</dbReference>
<comment type="cofactor">
    <cofactor evidence="1">
        <name>a divalent metal cation</name>
        <dbReference type="ChEBI" id="CHEBI:60240"/>
    </cofactor>
</comment>
<protein>
    <recommendedName>
        <fullName evidence="8">DDE Tnp4 domain-containing protein</fullName>
    </recommendedName>
</protein>
<dbReference type="InterPro" id="IPR045249">
    <property type="entry name" value="HARBI1-like"/>
</dbReference>
<organism evidence="9 10">
    <name type="scientific">Aquatica leii</name>
    <dbReference type="NCBI Taxonomy" id="1421715"/>
    <lineage>
        <taxon>Eukaryota</taxon>
        <taxon>Metazoa</taxon>
        <taxon>Ecdysozoa</taxon>
        <taxon>Arthropoda</taxon>
        <taxon>Hexapoda</taxon>
        <taxon>Insecta</taxon>
        <taxon>Pterygota</taxon>
        <taxon>Neoptera</taxon>
        <taxon>Endopterygota</taxon>
        <taxon>Coleoptera</taxon>
        <taxon>Polyphaga</taxon>
        <taxon>Elateriformia</taxon>
        <taxon>Elateroidea</taxon>
        <taxon>Lampyridae</taxon>
        <taxon>Luciolinae</taxon>
        <taxon>Aquatica</taxon>
    </lineage>
</organism>
<evidence type="ECO:0000256" key="7">
    <source>
        <dbReference type="ARBA" id="ARBA00023242"/>
    </source>
</evidence>
<name>A0AAN7SBZ8_9COLE</name>
<evidence type="ECO:0000313" key="10">
    <source>
        <dbReference type="Proteomes" id="UP001353858"/>
    </source>
</evidence>
<keyword evidence="7" id="KW-0539">Nucleus</keyword>
<accession>A0AAN7SBZ8</accession>
<dbReference type="GO" id="GO:0046872">
    <property type="term" value="F:metal ion binding"/>
    <property type="evidence" value="ECO:0007669"/>
    <property type="project" value="UniProtKB-KW"/>
</dbReference>
<evidence type="ECO:0000256" key="1">
    <source>
        <dbReference type="ARBA" id="ARBA00001968"/>
    </source>
</evidence>
<comment type="similarity">
    <text evidence="3">Belongs to the HARBI1 family.</text>
</comment>
<reference evidence="10" key="1">
    <citation type="submission" date="2023-01" db="EMBL/GenBank/DDBJ databases">
        <title>Key to firefly adult light organ development and bioluminescence: homeobox transcription factors regulate luciferase expression and transportation to peroxisome.</title>
        <authorList>
            <person name="Fu X."/>
        </authorList>
    </citation>
    <scope>NUCLEOTIDE SEQUENCE [LARGE SCALE GENOMIC DNA]</scope>
</reference>
<dbReference type="PANTHER" id="PTHR22930:SF269">
    <property type="entry name" value="NUCLEASE HARBI1-LIKE PROTEIN"/>
    <property type="match status" value="1"/>
</dbReference>
<dbReference type="InterPro" id="IPR027806">
    <property type="entry name" value="HARBI1_dom"/>
</dbReference>
<keyword evidence="10" id="KW-1185">Reference proteome</keyword>
<dbReference type="Proteomes" id="UP001353858">
    <property type="component" value="Unassembled WGS sequence"/>
</dbReference>
<keyword evidence="6" id="KW-0378">Hydrolase</keyword>
<evidence type="ECO:0000256" key="6">
    <source>
        <dbReference type="ARBA" id="ARBA00022801"/>
    </source>
</evidence>
<dbReference type="EMBL" id="JARPUR010000007">
    <property type="protein sequence ID" value="KAK4873257.1"/>
    <property type="molecule type" value="Genomic_DNA"/>
</dbReference>
<dbReference type="GO" id="GO:0004518">
    <property type="term" value="F:nuclease activity"/>
    <property type="evidence" value="ECO:0007669"/>
    <property type="project" value="UniProtKB-KW"/>
</dbReference>
<dbReference type="Pfam" id="PF13359">
    <property type="entry name" value="DDE_Tnp_4"/>
    <property type="match status" value="1"/>
</dbReference>
<keyword evidence="5" id="KW-0479">Metal-binding</keyword>
<keyword evidence="4" id="KW-0540">Nuclease</keyword>